<organism evidence="2 3">
    <name type="scientific">Champsocephalus esox</name>
    <name type="common">pike icefish</name>
    <dbReference type="NCBI Taxonomy" id="159716"/>
    <lineage>
        <taxon>Eukaryota</taxon>
        <taxon>Metazoa</taxon>
        <taxon>Chordata</taxon>
        <taxon>Craniata</taxon>
        <taxon>Vertebrata</taxon>
        <taxon>Euteleostomi</taxon>
        <taxon>Actinopterygii</taxon>
        <taxon>Neopterygii</taxon>
        <taxon>Teleostei</taxon>
        <taxon>Neoteleostei</taxon>
        <taxon>Acanthomorphata</taxon>
        <taxon>Eupercaria</taxon>
        <taxon>Perciformes</taxon>
        <taxon>Notothenioidei</taxon>
        <taxon>Channichthyidae</taxon>
        <taxon>Champsocephalus</taxon>
    </lineage>
</organism>
<reference evidence="2 3" key="1">
    <citation type="journal article" date="2023" name="Mol. Biol. Evol.">
        <title>Genomics of Secondarily Temperate Adaptation in the Only Non-Antarctic Icefish.</title>
        <authorList>
            <person name="Rivera-Colon A.G."/>
            <person name="Rayamajhi N."/>
            <person name="Minhas B.F."/>
            <person name="Madrigal G."/>
            <person name="Bilyk K.T."/>
            <person name="Yoon V."/>
            <person name="Hune M."/>
            <person name="Gregory S."/>
            <person name="Cheng C.H.C."/>
            <person name="Catchen J.M."/>
        </authorList>
    </citation>
    <scope>NUCLEOTIDE SEQUENCE [LARGE SCALE GENOMIC DNA]</scope>
    <source>
        <strain evidence="2">JC2023a</strain>
    </source>
</reference>
<comment type="caution">
    <text evidence="2">The sequence shown here is derived from an EMBL/GenBank/DDBJ whole genome shotgun (WGS) entry which is preliminary data.</text>
</comment>
<dbReference type="EMBL" id="JAULUE010002066">
    <property type="protein sequence ID" value="KAK5877398.1"/>
    <property type="molecule type" value="Genomic_DNA"/>
</dbReference>
<gene>
    <name evidence="2" type="ORF">CesoFtcFv8_024904</name>
</gene>
<name>A0AAN8B3I1_9TELE</name>
<protein>
    <submittedName>
        <fullName evidence="2">Uncharacterized protein</fullName>
    </submittedName>
</protein>
<evidence type="ECO:0000313" key="2">
    <source>
        <dbReference type="EMBL" id="KAK5877398.1"/>
    </source>
</evidence>
<proteinExistence type="predicted"/>
<feature type="region of interest" description="Disordered" evidence="1">
    <location>
        <begin position="1"/>
        <end position="21"/>
    </location>
</feature>
<evidence type="ECO:0000256" key="1">
    <source>
        <dbReference type="SAM" id="MobiDB-lite"/>
    </source>
</evidence>
<accession>A0AAN8B3I1</accession>
<dbReference type="Proteomes" id="UP001335648">
    <property type="component" value="Unassembled WGS sequence"/>
</dbReference>
<dbReference type="AlphaFoldDB" id="A0AAN8B3I1"/>
<sequence>MGGEKEQSSQTSLDGTGGRPLAFQQSSLKVSFSGDQLTVTSCTKTAEEYLRSDLLITCCSKGSSLHSVCF</sequence>
<evidence type="ECO:0000313" key="3">
    <source>
        <dbReference type="Proteomes" id="UP001335648"/>
    </source>
</evidence>
<keyword evidence="3" id="KW-1185">Reference proteome</keyword>